<gene>
    <name evidence="1" type="ORF">H5410_025846</name>
</gene>
<dbReference type="Proteomes" id="UP000824120">
    <property type="component" value="Chromosome 5"/>
</dbReference>
<reference evidence="1 2" key="1">
    <citation type="submission" date="2020-09" db="EMBL/GenBank/DDBJ databases">
        <title>De no assembly of potato wild relative species, Solanum commersonii.</title>
        <authorList>
            <person name="Cho K."/>
        </authorList>
    </citation>
    <scope>NUCLEOTIDE SEQUENCE [LARGE SCALE GENOMIC DNA]</scope>
    <source>
        <strain evidence="1">LZ3.2</strain>
        <tissue evidence="1">Leaf</tissue>
    </source>
</reference>
<name>A0A9J5YVC4_SOLCO</name>
<dbReference type="EMBL" id="JACXVP010000005">
    <property type="protein sequence ID" value="KAG5604354.1"/>
    <property type="molecule type" value="Genomic_DNA"/>
</dbReference>
<accession>A0A9J5YVC4</accession>
<proteinExistence type="predicted"/>
<evidence type="ECO:0000313" key="2">
    <source>
        <dbReference type="Proteomes" id="UP000824120"/>
    </source>
</evidence>
<dbReference type="AlphaFoldDB" id="A0A9J5YVC4"/>
<sequence length="67" mass="7894">MKYSAAFFASNFYSLKLLLRKLALVCYPLMKLHSLNDHRYMLAMSLQKFLARKAVECFIAYKETHNT</sequence>
<keyword evidence="2" id="KW-1185">Reference proteome</keyword>
<organism evidence="1 2">
    <name type="scientific">Solanum commersonii</name>
    <name type="common">Commerson's wild potato</name>
    <name type="synonym">Commerson's nightshade</name>
    <dbReference type="NCBI Taxonomy" id="4109"/>
    <lineage>
        <taxon>Eukaryota</taxon>
        <taxon>Viridiplantae</taxon>
        <taxon>Streptophyta</taxon>
        <taxon>Embryophyta</taxon>
        <taxon>Tracheophyta</taxon>
        <taxon>Spermatophyta</taxon>
        <taxon>Magnoliopsida</taxon>
        <taxon>eudicotyledons</taxon>
        <taxon>Gunneridae</taxon>
        <taxon>Pentapetalae</taxon>
        <taxon>asterids</taxon>
        <taxon>lamiids</taxon>
        <taxon>Solanales</taxon>
        <taxon>Solanaceae</taxon>
        <taxon>Solanoideae</taxon>
        <taxon>Solaneae</taxon>
        <taxon>Solanum</taxon>
    </lineage>
</organism>
<comment type="caution">
    <text evidence="1">The sequence shown here is derived from an EMBL/GenBank/DDBJ whole genome shotgun (WGS) entry which is preliminary data.</text>
</comment>
<evidence type="ECO:0000313" key="1">
    <source>
        <dbReference type="EMBL" id="KAG5604354.1"/>
    </source>
</evidence>
<protein>
    <submittedName>
        <fullName evidence="1">Uncharacterized protein</fullName>
    </submittedName>
</protein>